<evidence type="ECO:0000256" key="1">
    <source>
        <dbReference type="ARBA" id="ARBA00010296"/>
    </source>
</evidence>
<keyword evidence="2" id="KW-1003">Cell membrane</keyword>
<evidence type="ECO:0000256" key="2">
    <source>
        <dbReference type="ARBA" id="ARBA00022475"/>
    </source>
</evidence>
<protein>
    <submittedName>
        <fullName evidence="8">Entericidin A/B family lipoprotein</fullName>
    </submittedName>
</protein>
<comment type="similarity">
    <text evidence="1">Belongs to the EcnA/EcnB lipoprotein family.</text>
</comment>
<gene>
    <name evidence="8" type="ORF">HCJ96_06180</name>
</gene>
<organism evidence="8 9">
    <name type="scientific">Alteromonas ponticola</name>
    <dbReference type="NCBI Taxonomy" id="2720613"/>
    <lineage>
        <taxon>Bacteria</taxon>
        <taxon>Pseudomonadati</taxon>
        <taxon>Pseudomonadota</taxon>
        <taxon>Gammaproteobacteria</taxon>
        <taxon>Alteromonadales</taxon>
        <taxon>Alteromonadaceae</taxon>
        <taxon>Alteromonas/Salinimonas group</taxon>
        <taxon>Alteromonas</taxon>
    </lineage>
</organism>
<feature type="chain" id="PRO_5047465507" evidence="7">
    <location>
        <begin position="20"/>
        <end position="45"/>
    </location>
</feature>
<proteinExistence type="inferred from homology"/>
<evidence type="ECO:0000256" key="6">
    <source>
        <dbReference type="ARBA" id="ARBA00023288"/>
    </source>
</evidence>
<dbReference type="RefSeq" id="WP_169210161.1">
    <property type="nucleotide sequence ID" value="NZ_JAATNW010000003.1"/>
</dbReference>
<dbReference type="EMBL" id="JAATNW010000003">
    <property type="protein sequence ID" value="NMH59596.1"/>
    <property type="molecule type" value="Genomic_DNA"/>
</dbReference>
<evidence type="ECO:0000256" key="3">
    <source>
        <dbReference type="ARBA" id="ARBA00022729"/>
    </source>
</evidence>
<keyword evidence="4" id="KW-0472">Membrane</keyword>
<evidence type="ECO:0000256" key="7">
    <source>
        <dbReference type="SAM" id="SignalP"/>
    </source>
</evidence>
<dbReference type="Proteomes" id="UP000709336">
    <property type="component" value="Unassembled WGS sequence"/>
</dbReference>
<dbReference type="InterPro" id="IPR012556">
    <property type="entry name" value="Entericidin"/>
</dbReference>
<evidence type="ECO:0000256" key="4">
    <source>
        <dbReference type="ARBA" id="ARBA00023136"/>
    </source>
</evidence>
<evidence type="ECO:0000256" key="5">
    <source>
        <dbReference type="ARBA" id="ARBA00023139"/>
    </source>
</evidence>
<evidence type="ECO:0000313" key="9">
    <source>
        <dbReference type="Proteomes" id="UP000709336"/>
    </source>
</evidence>
<dbReference type="Pfam" id="PF08085">
    <property type="entry name" value="Entericidin"/>
    <property type="match status" value="1"/>
</dbReference>
<reference evidence="8 9" key="1">
    <citation type="submission" date="2020-03" db="EMBL/GenBank/DDBJ databases">
        <title>Alteromonas ponticola sp. nov., isolated from seawater.</title>
        <authorList>
            <person name="Yoon J.-H."/>
            <person name="Kim Y.-O."/>
        </authorList>
    </citation>
    <scope>NUCLEOTIDE SEQUENCE [LARGE SCALE GENOMIC DNA]</scope>
    <source>
        <strain evidence="8 9">MYP5</strain>
    </source>
</reference>
<keyword evidence="5" id="KW-0564">Palmitate</keyword>
<feature type="signal peptide" evidence="7">
    <location>
        <begin position="1"/>
        <end position="19"/>
    </location>
</feature>
<keyword evidence="3 7" id="KW-0732">Signal</keyword>
<dbReference type="PROSITE" id="PS51257">
    <property type="entry name" value="PROKAR_LIPOPROTEIN"/>
    <property type="match status" value="1"/>
</dbReference>
<sequence length="45" mass="4714">MKHKLLGFLTVFTFVFGLAACNTMHGAGEDVEDAGEAVQDAADGE</sequence>
<keyword evidence="9" id="KW-1185">Reference proteome</keyword>
<comment type="caution">
    <text evidence="8">The sequence shown here is derived from an EMBL/GenBank/DDBJ whole genome shotgun (WGS) entry which is preliminary data.</text>
</comment>
<evidence type="ECO:0000313" key="8">
    <source>
        <dbReference type="EMBL" id="NMH59596.1"/>
    </source>
</evidence>
<accession>A0ABX1R1V3</accession>
<keyword evidence="6 8" id="KW-0449">Lipoprotein</keyword>
<name>A0ABX1R1V3_9ALTE</name>